<feature type="transmembrane region" description="Helical" evidence="1">
    <location>
        <begin position="182"/>
        <end position="203"/>
    </location>
</feature>
<dbReference type="Pfam" id="PF06750">
    <property type="entry name" value="A24_N_bact"/>
    <property type="match status" value="1"/>
</dbReference>
<proteinExistence type="predicted"/>
<dbReference type="OrthoDB" id="9789291at2"/>
<evidence type="ECO:0000259" key="2">
    <source>
        <dbReference type="Pfam" id="PF06750"/>
    </source>
</evidence>
<dbReference type="InterPro" id="IPR050882">
    <property type="entry name" value="Prepilin_peptidase/N-MTase"/>
</dbReference>
<accession>A0A134ABE8</accession>
<dbReference type="STRING" id="755172.HMPREF1863_01501"/>
<keyword evidence="1" id="KW-0812">Transmembrane</keyword>
<feature type="transmembrane region" description="Helical" evidence="1">
    <location>
        <begin position="215"/>
        <end position="232"/>
    </location>
</feature>
<organism evidence="3 4">
    <name type="scientific">Aedoeadaptatus coxii</name>
    <dbReference type="NCBI Taxonomy" id="755172"/>
    <lineage>
        <taxon>Bacteria</taxon>
        <taxon>Bacillati</taxon>
        <taxon>Bacillota</taxon>
        <taxon>Tissierellia</taxon>
        <taxon>Tissierellales</taxon>
        <taxon>Peptoniphilaceae</taxon>
        <taxon>Aedoeadaptatus</taxon>
    </lineage>
</organism>
<feature type="transmembrane region" description="Helical" evidence="1">
    <location>
        <begin position="72"/>
        <end position="91"/>
    </location>
</feature>
<gene>
    <name evidence="3" type="ORF">HMPREF1863_01501</name>
</gene>
<feature type="domain" description="Prepilin peptidase A24 N-terminal" evidence="2">
    <location>
        <begin position="10"/>
        <end position="88"/>
    </location>
</feature>
<dbReference type="PANTHER" id="PTHR30487:SF0">
    <property type="entry name" value="PREPILIN LEADER PEPTIDASE_N-METHYLTRANSFERASE-RELATED"/>
    <property type="match status" value="1"/>
</dbReference>
<dbReference type="GO" id="GO:0004190">
    <property type="term" value="F:aspartic-type endopeptidase activity"/>
    <property type="evidence" value="ECO:0007669"/>
    <property type="project" value="TreeGrafter"/>
</dbReference>
<feature type="transmembrane region" description="Helical" evidence="1">
    <location>
        <begin position="143"/>
        <end position="162"/>
    </location>
</feature>
<feature type="transmembrane region" description="Helical" evidence="1">
    <location>
        <begin position="98"/>
        <end position="114"/>
    </location>
</feature>
<comment type="caution">
    <text evidence="3">The sequence shown here is derived from an EMBL/GenBank/DDBJ whole genome shotgun (WGS) entry which is preliminary data.</text>
</comment>
<evidence type="ECO:0000313" key="4">
    <source>
        <dbReference type="Proteomes" id="UP000070442"/>
    </source>
</evidence>
<evidence type="ECO:0000256" key="1">
    <source>
        <dbReference type="SAM" id="Phobius"/>
    </source>
</evidence>
<dbReference type="GO" id="GO:0005886">
    <property type="term" value="C:plasma membrane"/>
    <property type="evidence" value="ECO:0007669"/>
    <property type="project" value="TreeGrafter"/>
</dbReference>
<dbReference type="RefSeq" id="WP_068369070.1">
    <property type="nucleotide sequence ID" value="NZ_KQ960182.1"/>
</dbReference>
<dbReference type="Proteomes" id="UP000070442">
    <property type="component" value="Unassembled WGS sequence"/>
</dbReference>
<dbReference type="AlphaFoldDB" id="A0A134ABE8"/>
<dbReference type="InterPro" id="IPR010627">
    <property type="entry name" value="Prepilin_pept_A24_N"/>
</dbReference>
<dbReference type="EMBL" id="LSDG01000045">
    <property type="protein sequence ID" value="KXB64995.1"/>
    <property type="molecule type" value="Genomic_DNA"/>
</dbReference>
<reference evidence="4" key="1">
    <citation type="submission" date="2016-01" db="EMBL/GenBank/DDBJ databases">
        <authorList>
            <person name="Mitreva M."/>
            <person name="Pepin K.H."/>
            <person name="Mihindukulasuriya K.A."/>
            <person name="Fulton R."/>
            <person name="Fronick C."/>
            <person name="O'Laughlin M."/>
            <person name="Miner T."/>
            <person name="Herter B."/>
            <person name="Rosa B.A."/>
            <person name="Cordes M."/>
            <person name="Tomlinson C."/>
            <person name="Wollam A."/>
            <person name="Palsikar V.B."/>
            <person name="Mardis E.R."/>
            <person name="Wilson R.K."/>
        </authorList>
    </citation>
    <scope>NUCLEOTIDE SEQUENCE [LARGE SCALE GENOMIC DNA]</scope>
    <source>
        <strain evidence="4">DNF00729</strain>
    </source>
</reference>
<dbReference type="PANTHER" id="PTHR30487">
    <property type="entry name" value="TYPE 4 PREPILIN-LIKE PROTEINS LEADER PEPTIDE-PROCESSING ENZYME"/>
    <property type="match status" value="1"/>
</dbReference>
<name>A0A134ABE8_9FIRM</name>
<sequence length="233" mass="26382">MIIALLAFFTGASISSFFNVVIERREKKADWIFDRSRCDHCGKIIPWQYLIPVVGYFLSKKSCTCGEKISPLHPVTESFGGMIAILVLFIIQEREVDGLVFSFLMAYFLLVALEDIKYKEVYTLELFLCAVFLGIYKVIGEPLYFLCGGFLFILLGAIYLLFPKGFGEGDIYFGSLLALLLPSIWSSYLYFTASFVLAAVVGLALKWKGESVRHLPMFPFFLTGFLTVYLFFG</sequence>
<keyword evidence="1" id="KW-1133">Transmembrane helix</keyword>
<feature type="transmembrane region" description="Helical" evidence="1">
    <location>
        <begin position="120"/>
        <end position="136"/>
    </location>
</feature>
<dbReference type="PATRIC" id="fig|755172.3.peg.1463"/>
<evidence type="ECO:0000313" key="3">
    <source>
        <dbReference type="EMBL" id="KXB64995.1"/>
    </source>
</evidence>
<keyword evidence="1" id="KW-0472">Membrane</keyword>
<dbReference type="GO" id="GO:0006465">
    <property type="term" value="P:signal peptide processing"/>
    <property type="evidence" value="ECO:0007669"/>
    <property type="project" value="TreeGrafter"/>
</dbReference>
<protein>
    <submittedName>
        <fullName evidence="3">Bacterial peptidase A24 protein</fullName>
    </submittedName>
</protein>
<keyword evidence="4" id="KW-1185">Reference proteome</keyword>